<keyword evidence="5" id="KW-1185">Reference proteome</keyword>
<dbReference type="Proteomes" id="UP000309340">
    <property type="component" value="Unassembled WGS sequence"/>
</dbReference>
<dbReference type="OrthoDB" id="288590at2759"/>
<gene>
    <name evidence="4" type="ORF">B0A55_09518</name>
</gene>
<evidence type="ECO:0000256" key="1">
    <source>
        <dbReference type="ARBA" id="ARBA00008056"/>
    </source>
</evidence>
<dbReference type="InterPro" id="IPR044861">
    <property type="entry name" value="IPNS-like_FE2OG_OXY"/>
</dbReference>
<comment type="similarity">
    <text evidence="1">Belongs to the iron/ascorbate-dependent oxidoreductase family.</text>
</comment>
<dbReference type="Pfam" id="PF03171">
    <property type="entry name" value="2OG-FeII_Oxy"/>
    <property type="match status" value="1"/>
</dbReference>
<dbReference type="PROSITE" id="PS51471">
    <property type="entry name" value="FE2OG_OXY"/>
    <property type="match status" value="1"/>
</dbReference>
<feature type="compositionally biased region" description="Basic and acidic residues" evidence="2">
    <location>
        <begin position="31"/>
        <end position="44"/>
    </location>
</feature>
<dbReference type="SUPFAM" id="SSF51197">
    <property type="entry name" value="Clavaminate synthase-like"/>
    <property type="match status" value="1"/>
</dbReference>
<reference evidence="4 5" key="1">
    <citation type="submission" date="2017-03" db="EMBL/GenBank/DDBJ databases">
        <title>Genomes of endolithic fungi from Antarctica.</title>
        <authorList>
            <person name="Coleine C."/>
            <person name="Masonjones S."/>
            <person name="Stajich J.E."/>
        </authorList>
    </citation>
    <scope>NUCLEOTIDE SEQUENCE [LARGE SCALE GENOMIC DNA]</scope>
    <source>
        <strain evidence="4 5">CCFEE 5184</strain>
    </source>
</reference>
<feature type="compositionally biased region" description="Basic and acidic residues" evidence="2">
    <location>
        <begin position="70"/>
        <end position="85"/>
    </location>
</feature>
<dbReference type="STRING" id="329884.A0A4U0WY07"/>
<dbReference type="PANTHER" id="PTHR47990">
    <property type="entry name" value="2-OXOGLUTARATE (2OG) AND FE(II)-DEPENDENT OXYGENASE SUPERFAMILY PROTEIN-RELATED"/>
    <property type="match status" value="1"/>
</dbReference>
<dbReference type="InterPro" id="IPR027443">
    <property type="entry name" value="IPNS-like_sf"/>
</dbReference>
<accession>A0A4U0WY07</accession>
<dbReference type="InterPro" id="IPR005123">
    <property type="entry name" value="Oxoglu/Fe-dep_dioxygenase_dom"/>
</dbReference>
<proteinExistence type="inferred from homology"/>
<evidence type="ECO:0000256" key="2">
    <source>
        <dbReference type="SAM" id="MobiDB-lite"/>
    </source>
</evidence>
<feature type="domain" description="Fe2OG dioxygenase" evidence="3">
    <location>
        <begin position="319"/>
        <end position="441"/>
    </location>
</feature>
<organism evidence="4 5">
    <name type="scientific">Friedmanniomyces simplex</name>
    <dbReference type="NCBI Taxonomy" id="329884"/>
    <lineage>
        <taxon>Eukaryota</taxon>
        <taxon>Fungi</taxon>
        <taxon>Dikarya</taxon>
        <taxon>Ascomycota</taxon>
        <taxon>Pezizomycotina</taxon>
        <taxon>Dothideomycetes</taxon>
        <taxon>Dothideomycetidae</taxon>
        <taxon>Mycosphaerellales</taxon>
        <taxon>Teratosphaeriaceae</taxon>
        <taxon>Friedmanniomyces</taxon>
    </lineage>
</organism>
<feature type="compositionally biased region" description="Basic and acidic residues" evidence="2">
    <location>
        <begin position="174"/>
        <end position="190"/>
    </location>
</feature>
<protein>
    <recommendedName>
        <fullName evidence="3">Fe2OG dioxygenase domain-containing protein</fullName>
    </recommendedName>
</protein>
<feature type="region of interest" description="Disordered" evidence="2">
    <location>
        <begin position="146"/>
        <end position="191"/>
    </location>
</feature>
<dbReference type="EMBL" id="NAJQ01000570">
    <property type="protein sequence ID" value="TKA67463.1"/>
    <property type="molecule type" value="Genomic_DNA"/>
</dbReference>
<dbReference type="Gene3D" id="2.60.120.330">
    <property type="entry name" value="B-lactam Antibiotic, Isopenicillin N Synthase, Chain"/>
    <property type="match status" value="1"/>
</dbReference>
<evidence type="ECO:0000313" key="5">
    <source>
        <dbReference type="Proteomes" id="UP000309340"/>
    </source>
</evidence>
<feature type="region of interest" description="Disordered" evidence="2">
    <location>
        <begin position="1"/>
        <end position="99"/>
    </location>
</feature>
<name>A0A4U0WY07_9PEZI</name>
<evidence type="ECO:0000259" key="3">
    <source>
        <dbReference type="PROSITE" id="PS51471"/>
    </source>
</evidence>
<comment type="caution">
    <text evidence="4">The sequence shown here is derived from an EMBL/GenBank/DDBJ whole genome shotgun (WGS) entry which is preliminary data.</text>
</comment>
<feature type="region of interest" description="Disordered" evidence="2">
    <location>
        <begin position="457"/>
        <end position="483"/>
    </location>
</feature>
<dbReference type="AlphaFoldDB" id="A0A4U0WY07"/>
<sequence>MAQTTSSQLGAAAIAHPSAGGGGEFPAPVPELHHLNMGHDEARQEGSTNGLHHDDDEDNDSKNAPSTNKDSTHDSTKDSTKHSTNDEDDLTFPDLPPFLDNVPTAPLLRLKLAKLLSHDAEEEERLWQACRELGFFYLDLRSGPGISTSSASSGSKRDSAHSSSPPNPSPETKTNAEERDSEEVKGEDRVNGPALLHDATALFHLGARLFSLPTPEKELYDFNSQGSYFGYKGLGAGVVDAKGTRDGNEFYNVSKNDVLGISERLPAPEVLRREESRRLLGRFCEGSHGVVGVILGLLGRKLGLPKGRLEELHRLRAVSGDQVRWVRSPPPPASQQHDAKFLALGEHTDFGSVTVLFNRLGGLQILPPSTTTTTTTTNNNNNTTPEWHYVKPLPHHCVVNLGDALVKFTAGILRSNLHRVVPPPGEQAGATRMSLVYFARPEDEVVLKVLEGSGMIDEEKEKGKRDGGGGEKDGGGEEEITAKEWILRRALGRRAGGDWEKSHGTEGARVKQ</sequence>
<dbReference type="InterPro" id="IPR050231">
    <property type="entry name" value="Iron_ascorbate_oxido_reductase"/>
</dbReference>
<evidence type="ECO:0000313" key="4">
    <source>
        <dbReference type="EMBL" id="TKA67463.1"/>
    </source>
</evidence>